<dbReference type="Gene3D" id="3.30.559.30">
    <property type="entry name" value="Nonribosomal peptide synthetase, condensation domain"/>
    <property type="match status" value="2"/>
</dbReference>
<dbReference type="InterPro" id="IPR023213">
    <property type="entry name" value="CAT-like_dom_sf"/>
</dbReference>
<name>A0ABV7QXT8_9PSEU</name>
<dbReference type="PANTHER" id="PTHR45527">
    <property type="entry name" value="NONRIBOSOMAL PEPTIDE SYNTHETASE"/>
    <property type="match status" value="1"/>
</dbReference>
<dbReference type="SUPFAM" id="SSF56801">
    <property type="entry name" value="Acetyl-CoA synthetase-like"/>
    <property type="match status" value="1"/>
</dbReference>
<dbReference type="Pfam" id="PF13193">
    <property type="entry name" value="AMP-binding_C"/>
    <property type="match status" value="1"/>
</dbReference>
<dbReference type="InterPro" id="IPR025110">
    <property type="entry name" value="AMP-bd_C"/>
</dbReference>
<dbReference type="InterPro" id="IPR020845">
    <property type="entry name" value="AMP-binding_CS"/>
</dbReference>
<dbReference type="Gene3D" id="1.10.1200.10">
    <property type="entry name" value="ACP-like"/>
    <property type="match status" value="1"/>
</dbReference>
<keyword evidence="5" id="KW-0045">Antibiotic biosynthesis</keyword>
<evidence type="ECO:0000313" key="7">
    <source>
        <dbReference type="EMBL" id="MFC3517324.1"/>
    </source>
</evidence>
<dbReference type="InterPro" id="IPR006162">
    <property type="entry name" value="Ppantetheine_attach_site"/>
</dbReference>
<dbReference type="NCBIfam" id="TIGR01720">
    <property type="entry name" value="NRPS-para261"/>
    <property type="match status" value="1"/>
</dbReference>
<dbReference type="NCBIfam" id="TIGR01733">
    <property type="entry name" value="AA-adenyl-dom"/>
    <property type="match status" value="1"/>
</dbReference>
<evidence type="ECO:0000256" key="4">
    <source>
        <dbReference type="ARBA" id="ARBA00022737"/>
    </source>
</evidence>
<dbReference type="InterPro" id="IPR010071">
    <property type="entry name" value="AA_adenyl_dom"/>
</dbReference>
<dbReference type="Pfam" id="PF00550">
    <property type="entry name" value="PP-binding"/>
    <property type="match status" value="1"/>
</dbReference>
<dbReference type="RefSeq" id="WP_377872550.1">
    <property type="nucleotide sequence ID" value="NZ_JBHMAY010000038.1"/>
</dbReference>
<keyword evidence="3" id="KW-0597">Phosphoprotein</keyword>
<accession>A0ABV7QXT8</accession>
<protein>
    <submittedName>
        <fullName evidence="7">Amino acid adenylation domain-containing protein</fullName>
    </submittedName>
</protein>
<evidence type="ECO:0000259" key="6">
    <source>
        <dbReference type="PROSITE" id="PS50075"/>
    </source>
</evidence>
<dbReference type="EMBL" id="JBHRWI010000076">
    <property type="protein sequence ID" value="MFC3517324.1"/>
    <property type="molecule type" value="Genomic_DNA"/>
</dbReference>
<dbReference type="Proteomes" id="UP001595764">
    <property type="component" value="Unassembled WGS sequence"/>
</dbReference>
<sequence>MRTRGPDHTEAMPLLAGQMGVFRAQQLEPGDPFYNCAEYADIRGELDHDAFVRALRTMVGEAECLRLAFAPDSARQAITELADWSPETADLSGAADPEAAAREWMRRDLHRPVDWTPGRLFTEALLKLGPHRHFWYQRINHALADGLSFALLAQRTARIYRGLRAGADTGTPLPPLEGLLAAQRAYDGSPAAERDRRYWLDRYADLPAPVDLGRRPSAVRADFHRTERTVSAAGFAELREFAAEHGSRWPVVLTAAVATWFATRGGTGEAVLGLPVSGRPARALREIPGMMSNILPFRVAVDPRQPAAAVLASTSAELNGVLRHQRFRGENLYAELGWPADRRRFFGPLLNIIPFPWNVDFGNGPAEMRNLATGAVDDLSITVFHRGDDSGLEFYFDAHPEVLDPAALDEHADRIVRFLGEFARPGTGRAVARLPVVGDAEARTLLGLGTGPRRSAGRSLLPVMAAAAAARTPEAAAVRCAGRVLSHGRLDQDANRLARLLAAHGAGPESFVGIRLDRDESLVTAALAALKCGAAYLSLDPAYPAARTAFIIEDARPAIVVTTAELAPTVPDGTPLLVLDDPDTRARLADAAGDVLTDADRVAALRPDHPAYVIYTSGSTGRPKCVVVPHGAAADLVESAIEEFGSAAWQRSLAATSLNFDLSFFEVFPALAAGGSVEIVPNMLAMTEREHAGWAGSILAGVPSSLAGVLAAPTGPRPGIIVFGGEALPARAVADVRERLPGVRIGNIYGPTEVTVYSTLWRDDGAEGDPPIGRPIANRRAYVLDSCLRLAPRGAAGELYLGGAGLARGYLARQGLTASRFVADPFGPAGERMYRTGDVVRWDSAGRLVFLGRADHQVKIRGFRIELGEIDAVLAGCPGVARAAVVARQDGEGDPRLVAYVVFEDGAARTADELRAHLSAQLPDYQLPAVYVPLDVMPLNRNGKLDRAALPAPDAAGTGGAIPRTPREKILAEIFADVLGVPEIGVDKDFFEAGGDSVLAIQVSSRARAAGISCTPTDLFRHRTIAVLADVATASAEPAPAPSSGVGRVQPWPILCWLRERGGPIDGFAQSVVLRAPAGLTTQRLTAVLGALVRHHDALRLRLNGPDVVVAAPGYLPADTVRRVDASDSSDERAFAALVERETAAARAELSPAEGVLLRAVWFDAGSGRGAVLLMVHHLAVDGVSWRILRDDLESAWEAASADCEPMLAPVGTSLREWSNRVATDASSNARARELPLWRAMLGTTGEPLVPGRDTTATAGRLSRLLPRERTAPLLTTASARLAADAADLFVTAFALAILDTSDDDTVTLDLEHHGRDEDGADLNRTLGWFTTLHPVRLALPGADLADALSGGPAALDVVRRVKRQLREIPGHGRGFGRLKYLGGPAGASLAGHPGPRFAFNYLGRFPSRDGDWQPLPGFGALRAHADADMPLAHAVELDCYVADGCEGSELHAHWQWAAEAVPEETVRALATRWFDALDGLRAAAEATDGADARTPADFTHAGITQNELDRVRELWRATE</sequence>
<dbReference type="PANTHER" id="PTHR45527:SF1">
    <property type="entry name" value="FATTY ACID SYNTHASE"/>
    <property type="match status" value="1"/>
</dbReference>
<dbReference type="SMART" id="SM00823">
    <property type="entry name" value="PKS_PP"/>
    <property type="match status" value="1"/>
</dbReference>
<keyword evidence="8" id="KW-1185">Reference proteome</keyword>
<organism evidence="7 8">
    <name type="scientific">Amycolatopsis halotolerans</name>
    <dbReference type="NCBI Taxonomy" id="330083"/>
    <lineage>
        <taxon>Bacteria</taxon>
        <taxon>Bacillati</taxon>
        <taxon>Actinomycetota</taxon>
        <taxon>Actinomycetes</taxon>
        <taxon>Pseudonocardiales</taxon>
        <taxon>Pseudonocardiaceae</taxon>
        <taxon>Amycolatopsis</taxon>
    </lineage>
</organism>
<dbReference type="Gene3D" id="3.30.559.10">
    <property type="entry name" value="Chloramphenicol acetyltransferase-like domain"/>
    <property type="match status" value="2"/>
</dbReference>
<dbReference type="SUPFAM" id="SSF52777">
    <property type="entry name" value="CoA-dependent acyltransferases"/>
    <property type="match status" value="4"/>
</dbReference>
<proteinExistence type="predicted"/>
<dbReference type="InterPro" id="IPR020806">
    <property type="entry name" value="PKS_PP-bd"/>
</dbReference>
<evidence type="ECO:0000256" key="3">
    <source>
        <dbReference type="ARBA" id="ARBA00022553"/>
    </source>
</evidence>
<dbReference type="InterPro" id="IPR009081">
    <property type="entry name" value="PP-bd_ACP"/>
</dbReference>
<dbReference type="InterPro" id="IPR000873">
    <property type="entry name" value="AMP-dep_synth/lig_dom"/>
</dbReference>
<feature type="domain" description="Carrier" evidence="6">
    <location>
        <begin position="962"/>
        <end position="1036"/>
    </location>
</feature>
<evidence type="ECO:0000256" key="2">
    <source>
        <dbReference type="ARBA" id="ARBA00022450"/>
    </source>
</evidence>
<dbReference type="InterPro" id="IPR045851">
    <property type="entry name" value="AMP-bd_C_sf"/>
</dbReference>
<comment type="cofactor">
    <cofactor evidence="1">
        <name>pantetheine 4'-phosphate</name>
        <dbReference type="ChEBI" id="CHEBI:47942"/>
    </cofactor>
</comment>
<dbReference type="InterPro" id="IPR001242">
    <property type="entry name" value="Condensation_dom"/>
</dbReference>
<dbReference type="Pfam" id="PF00668">
    <property type="entry name" value="Condensation"/>
    <property type="match status" value="2"/>
</dbReference>
<evidence type="ECO:0000256" key="5">
    <source>
        <dbReference type="ARBA" id="ARBA00023194"/>
    </source>
</evidence>
<dbReference type="Gene3D" id="2.30.38.10">
    <property type="entry name" value="Luciferase, Domain 3"/>
    <property type="match status" value="1"/>
</dbReference>
<evidence type="ECO:0000313" key="8">
    <source>
        <dbReference type="Proteomes" id="UP001595764"/>
    </source>
</evidence>
<keyword evidence="4" id="KW-0677">Repeat</keyword>
<dbReference type="InterPro" id="IPR036736">
    <property type="entry name" value="ACP-like_sf"/>
</dbReference>
<evidence type="ECO:0000256" key="1">
    <source>
        <dbReference type="ARBA" id="ARBA00001957"/>
    </source>
</evidence>
<comment type="caution">
    <text evidence="7">The sequence shown here is derived from an EMBL/GenBank/DDBJ whole genome shotgun (WGS) entry which is preliminary data.</text>
</comment>
<dbReference type="PROSITE" id="PS50075">
    <property type="entry name" value="CARRIER"/>
    <property type="match status" value="1"/>
</dbReference>
<dbReference type="Gene3D" id="3.40.50.980">
    <property type="match status" value="2"/>
</dbReference>
<dbReference type="SUPFAM" id="SSF47336">
    <property type="entry name" value="ACP-like"/>
    <property type="match status" value="1"/>
</dbReference>
<gene>
    <name evidence="7" type="ORF">ACFORO_44695</name>
</gene>
<keyword evidence="2" id="KW-0596">Phosphopantetheine</keyword>
<dbReference type="PROSITE" id="PS00455">
    <property type="entry name" value="AMP_BINDING"/>
    <property type="match status" value="1"/>
</dbReference>
<reference evidence="8" key="1">
    <citation type="journal article" date="2019" name="Int. J. Syst. Evol. Microbiol.">
        <title>The Global Catalogue of Microorganisms (GCM) 10K type strain sequencing project: providing services to taxonomists for standard genome sequencing and annotation.</title>
        <authorList>
            <consortium name="The Broad Institute Genomics Platform"/>
            <consortium name="The Broad Institute Genome Sequencing Center for Infectious Disease"/>
            <person name="Wu L."/>
            <person name="Ma J."/>
        </authorList>
    </citation>
    <scope>NUCLEOTIDE SEQUENCE [LARGE SCALE GENOMIC DNA]</scope>
    <source>
        <strain evidence="8">CGMCC 4.7682</strain>
    </source>
</reference>
<dbReference type="Pfam" id="PF00501">
    <property type="entry name" value="AMP-binding"/>
    <property type="match status" value="1"/>
</dbReference>
<dbReference type="Gene3D" id="3.30.300.30">
    <property type="match status" value="1"/>
</dbReference>
<dbReference type="PROSITE" id="PS00012">
    <property type="entry name" value="PHOSPHOPANTETHEINE"/>
    <property type="match status" value="1"/>
</dbReference>
<dbReference type="CDD" id="cd05930">
    <property type="entry name" value="A_NRPS"/>
    <property type="match status" value="1"/>
</dbReference>
<dbReference type="InterPro" id="IPR010060">
    <property type="entry name" value="NRPS_synth"/>
</dbReference>